<dbReference type="GO" id="GO:0009424">
    <property type="term" value="C:bacterial-type flagellum hook"/>
    <property type="evidence" value="ECO:0007669"/>
    <property type="project" value="TreeGrafter"/>
</dbReference>
<accession>A0A9P1JZP9</accession>
<dbReference type="NCBIfam" id="TIGR03506">
    <property type="entry name" value="FlgEFG_subfam"/>
    <property type="match status" value="1"/>
</dbReference>
<feature type="compositionally biased region" description="Basic residues" evidence="5">
    <location>
        <begin position="167"/>
        <end position="187"/>
    </location>
</feature>
<keyword evidence="3 4" id="KW-0975">Bacterial flagellum</keyword>
<feature type="compositionally biased region" description="Basic and acidic residues" evidence="5">
    <location>
        <begin position="198"/>
        <end position="211"/>
    </location>
</feature>
<dbReference type="InterPro" id="IPR053967">
    <property type="entry name" value="LlgE_F_G-like_D1"/>
</dbReference>
<keyword evidence="8" id="KW-0614">Plasmid</keyword>
<comment type="function">
    <text evidence="4">A flexible structure which links the flagellar filament to the drive apparatus in the basal body.</text>
</comment>
<comment type="subcellular location">
    <subcellularLocation>
        <location evidence="1 4">Bacterial flagellum basal body</location>
    </subcellularLocation>
</comment>
<keyword evidence="9" id="KW-1185">Reference proteome</keyword>
<dbReference type="GO" id="GO:0009425">
    <property type="term" value="C:bacterial-type flagellum basal body"/>
    <property type="evidence" value="ECO:0007669"/>
    <property type="project" value="UniProtKB-SubCell"/>
</dbReference>
<evidence type="ECO:0000256" key="1">
    <source>
        <dbReference type="ARBA" id="ARBA00004117"/>
    </source>
</evidence>
<dbReference type="InterPro" id="IPR019776">
    <property type="entry name" value="Flagellar_basal_body_rod_CS"/>
</dbReference>
<dbReference type="Proteomes" id="UP000007319">
    <property type="component" value="Plasmid AZOBR_p3"/>
</dbReference>
<evidence type="ECO:0000259" key="6">
    <source>
        <dbReference type="Pfam" id="PF00460"/>
    </source>
</evidence>
<dbReference type="InterPro" id="IPR001444">
    <property type="entry name" value="Flag_bb_rod_N"/>
</dbReference>
<feature type="compositionally biased region" description="Basic residues" evidence="5">
    <location>
        <begin position="326"/>
        <end position="337"/>
    </location>
</feature>
<sequence>MSITSAMYSATSGLMAQSKALASISSNIANSSTTGFKSTGTNFNSYINKTSTIDEQTGGVLATTYRNISAQGEIQSSAVSTNMAINGEGFFVVSEETADGTVAFTRNGSFSTDAQGYLSNSEGYYLYGWALNANGAVTAGNKGSVGQPRPGQRRQHQGHAQGDLDHGHRRQPALGRGHRRQLHHRHGDVRQLGRQPLHHPELDQDRREHVGAGRLRPRHVLRRNPDHRDHRGVPHPALLQHRRHAGLRRHGGRGRHDDRRRPVRPVLHGRRLDHRGRRQRGRAEPRHRQQQQRPDPARVGRQHALGQRRDHDAERLQARLPDRHDHRQGRHRPRRLRQWRDAGDLPDPHRHLRQRRWAGKRHRHHLHPDGGGRSVPAPHGGRRQGRDGDGGRAGKLHGRADRRVQPHDRRPAGLFRRLQGHHDLAGHDGHADRHEALTVTAMHPPQPLLDGEAVLDGELRRLARRVDRHRSQPVPLPAERLALIDDLLGLRARIAAARAAVQAAIRQTGSAQRAATAYRRTGALRG</sequence>
<feature type="compositionally biased region" description="Basic residues" evidence="5">
    <location>
        <begin position="240"/>
        <end position="253"/>
    </location>
</feature>
<reference evidence="8 9" key="1">
    <citation type="journal article" date="2011" name="PLoS Genet.">
        <title>Azospirillum genomes reveal transition of bacteria from aquatic to terrestrial environments.</title>
        <authorList>
            <person name="Wisniewski-Dye F."/>
            <person name="Borziak K."/>
            <person name="Khalsa-Moyers G."/>
            <person name="Alexandre G."/>
            <person name="Sukharnikov L.O."/>
            <person name="Wuichet K."/>
            <person name="Hurst G.B."/>
            <person name="McDonald W.H."/>
            <person name="Robertson J.S."/>
            <person name="Barbe V."/>
            <person name="Calteau A."/>
            <person name="Rouy Z."/>
            <person name="Mangenot S."/>
            <person name="Prigent-Combaret C."/>
            <person name="Normand P."/>
            <person name="Boyer M."/>
            <person name="Siguier P."/>
            <person name="Dessaux Y."/>
            <person name="Elmerich C."/>
            <person name="Condemine G."/>
            <person name="Krishnen G."/>
            <person name="Kennedy I."/>
            <person name="Paterson A.H."/>
            <person name="Gonzalez V."/>
            <person name="Mavingui P."/>
            <person name="Zhulin I.B."/>
        </authorList>
    </citation>
    <scope>NUCLEOTIDE SEQUENCE [LARGE SCALE GENOMIC DNA]</scope>
    <source>
        <strain evidence="8 9">Sp245</strain>
    </source>
</reference>
<evidence type="ECO:0000256" key="4">
    <source>
        <dbReference type="RuleBase" id="RU362116"/>
    </source>
</evidence>
<name>A0A9P1JZP9_9PROT</name>
<dbReference type="InterPro" id="IPR020013">
    <property type="entry name" value="Flagellar_FlgE/F/G"/>
</dbReference>
<feature type="compositionally biased region" description="Basic and acidic residues" evidence="5">
    <location>
        <begin position="223"/>
        <end position="232"/>
    </location>
</feature>
<feature type="compositionally biased region" description="Basic and acidic residues" evidence="5">
    <location>
        <begin position="384"/>
        <end position="409"/>
    </location>
</feature>
<dbReference type="KEGG" id="abs:AZOBR_p340065"/>
<evidence type="ECO:0000256" key="5">
    <source>
        <dbReference type="SAM" id="MobiDB-lite"/>
    </source>
</evidence>
<feature type="domain" description="Flagellar basal body rod protein N-terminal" evidence="6">
    <location>
        <begin position="7"/>
        <end position="37"/>
    </location>
</feature>
<evidence type="ECO:0000256" key="3">
    <source>
        <dbReference type="ARBA" id="ARBA00023143"/>
    </source>
</evidence>
<feature type="region of interest" description="Disordered" evidence="5">
    <location>
        <begin position="140"/>
        <end position="409"/>
    </location>
</feature>
<evidence type="ECO:0000313" key="8">
    <source>
        <dbReference type="EMBL" id="CCD02827.1"/>
    </source>
</evidence>
<dbReference type="GO" id="GO:0071978">
    <property type="term" value="P:bacterial-type flagellum-dependent swarming motility"/>
    <property type="evidence" value="ECO:0007669"/>
    <property type="project" value="TreeGrafter"/>
</dbReference>
<protein>
    <recommendedName>
        <fullName evidence="4">Flagellar hook protein FlgE</fullName>
    </recommendedName>
</protein>
<evidence type="ECO:0000259" key="7">
    <source>
        <dbReference type="Pfam" id="PF22692"/>
    </source>
</evidence>
<comment type="similarity">
    <text evidence="2 4">Belongs to the flagella basal body rod proteins family.</text>
</comment>
<feature type="compositionally biased region" description="Basic and acidic residues" evidence="5">
    <location>
        <begin position="307"/>
        <end position="325"/>
    </location>
</feature>
<dbReference type="EMBL" id="HE577330">
    <property type="protein sequence ID" value="CCD02827.1"/>
    <property type="molecule type" value="Genomic_DNA"/>
</dbReference>
<dbReference type="GO" id="GO:0005829">
    <property type="term" value="C:cytosol"/>
    <property type="evidence" value="ECO:0007669"/>
    <property type="project" value="TreeGrafter"/>
</dbReference>
<evidence type="ECO:0000256" key="2">
    <source>
        <dbReference type="ARBA" id="ARBA00009677"/>
    </source>
</evidence>
<feature type="compositionally biased region" description="Basic residues" evidence="5">
    <location>
        <begin position="261"/>
        <end position="280"/>
    </location>
</feature>
<gene>
    <name evidence="8" type="ORF">AZOBR_p340065</name>
</gene>
<feature type="compositionally biased region" description="Basic residues" evidence="5">
    <location>
        <begin position="350"/>
        <end position="366"/>
    </location>
</feature>
<dbReference type="InterPro" id="IPR037925">
    <property type="entry name" value="FlgE/F/G-like"/>
</dbReference>
<proteinExistence type="inferred from homology"/>
<dbReference type="PANTHER" id="PTHR30435">
    <property type="entry name" value="FLAGELLAR PROTEIN"/>
    <property type="match status" value="1"/>
</dbReference>
<geneLocation type="plasmid" evidence="8 9">
    <name>AZOBR_p3</name>
</geneLocation>
<dbReference type="PANTHER" id="PTHR30435:SF1">
    <property type="entry name" value="FLAGELLAR HOOK PROTEIN FLGE"/>
    <property type="match status" value="1"/>
</dbReference>
<dbReference type="Pfam" id="PF22692">
    <property type="entry name" value="LlgE_F_G_D1"/>
    <property type="match status" value="1"/>
</dbReference>
<feature type="domain" description="Flagellar hook protein FlgE/F/G-like D1" evidence="7">
    <location>
        <begin position="84"/>
        <end position="127"/>
    </location>
</feature>
<dbReference type="Pfam" id="PF00460">
    <property type="entry name" value="Flg_bb_rod"/>
    <property type="match status" value="1"/>
</dbReference>
<dbReference type="PROSITE" id="PS00588">
    <property type="entry name" value="FLAGELLA_BB_ROD"/>
    <property type="match status" value="1"/>
</dbReference>
<organism evidence="8 9">
    <name type="scientific">Azospirillum baldaniorum</name>
    <dbReference type="NCBI Taxonomy" id="1064539"/>
    <lineage>
        <taxon>Bacteria</taxon>
        <taxon>Pseudomonadati</taxon>
        <taxon>Pseudomonadota</taxon>
        <taxon>Alphaproteobacteria</taxon>
        <taxon>Rhodospirillales</taxon>
        <taxon>Azospirillaceae</taxon>
        <taxon>Azospirillum</taxon>
    </lineage>
</organism>
<dbReference type="AlphaFoldDB" id="A0A9P1JZP9"/>
<dbReference type="SUPFAM" id="SSF117143">
    <property type="entry name" value="Flagellar hook protein flgE"/>
    <property type="match status" value="1"/>
</dbReference>
<evidence type="ECO:0000313" key="9">
    <source>
        <dbReference type="Proteomes" id="UP000007319"/>
    </source>
</evidence>
<feature type="compositionally biased region" description="Basic and acidic residues" evidence="5">
    <location>
        <begin position="338"/>
        <end position="349"/>
    </location>
</feature>